<comment type="similarity">
    <text evidence="1">Belongs to the carbohydrate kinase PfkB family.</text>
</comment>
<dbReference type="PROSITE" id="PS00583">
    <property type="entry name" value="PFKB_KINASES_1"/>
    <property type="match status" value="1"/>
</dbReference>
<comment type="caution">
    <text evidence="5">The sequence shown here is derived from an EMBL/GenBank/DDBJ whole genome shotgun (WGS) entry which is preliminary data.</text>
</comment>
<evidence type="ECO:0000313" key="6">
    <source>
        <dbReference type="Proteomes" id="UP000245647"/>
    </source>
</evidence>
<proteinExistence type="inferred from homology"/>
<evidence type="ECO:0000256" key="1">
    <source>
        <dbReference type="ARBA" id="ARBA00010688"/>
    </source>
</evidence>
<keyword evidence="2" id="KW-0808">Transferase</keyword>
<sequence length="328" mass="37303">MAFHARNKRKITGTDRNKRYTPLTDIFMNNSEIIPVICYGEILWDVLPDGPQPGGAPLNVAYHLNKLGLPASLISRVGKDDNGRKLENLMDKWGINRQLLQEDGDHPTSEVIAKMNNRNEVSYEIVFPVAWDYINDATEISSYIKPQTYFVFGSLASRNDITRNTLFKLLEKDSFKVFDINLRPPFVNRTLLMKLLEKCDLAKLNEAELEMVQSIFHGSYEKEADQIKFIQDKFSIQEIIVTKGEFGASYYKGDKAYHCAGREVKVADTIGSGDAFLAAFLSNHYIGEEPRIMLRNAIAMGGFVATRKGGCPEYDAEEYLTFRREIFL</sequence>
<dbReference type="Gene3D" id="3.40.1190.20">
    <property type="match status" value="1"/>
</dbReference>
<reference evidence="5 6" key="1">
    <citation type="submission" date="2018-04" db="EMBL/GenBank/DDBJ databases">
        <title>Pedobacter chongqingensis sp. nov., isolated from a rottenly hemp rope.</title>
        <authorList>
            <person name="Cai Y."/>
        </authorList>
    </citation>
    <scope>NUCLEOTIDE SEQUENCE [LARGE SCALE GENOMIC DNA]</scope>
    <source>
        <strain evidence="5 6">FJ4-8</strain>
    </source>
</reference>
<keyword evidence="6" id="KW-1185">Reference proteome</keyword>
<dbReference type="InterPro" id="IPR002173">
    <property type="entry name" value="Carboh/pur_kinase_PfkB_CS"/>
</dbReference>
<feature type="domain" description="Carbohydrate kinase PfkB" evidence="4">
    <location>
        <begin position="52"/>
        <end position="311"/>
    </location>
</feature>
<accession>A0A2U2PD37</accession>
<name>A0A2U2PD37_9SPHI</name>
<evidence type="ECO:0000313" key="5">
    <source>
        <dbReference type="EMBL" id="PWG79308.1"/>
    </source>
</evidence>
<dbReference type="AlphaFoldDB" id="A0A2U2PD37"/>
<keyword evidence="3 5" id="KW-0418">Kinase</keyword>
<dbReference type="PROSITE" id="PS00584">
    <property type="entry name" value="PFKB_KINASES_2"/>
    <property type="match status" value="1"/>
</dbReference>
<protein>
    <submittedName>
        <fullName evidence="5">Carbohydrate kinase</fullName>
    </submittedName>
</protein>
<organism evidence="5 6">
    <name type="scientific">Pararcticibacter amylolyticus</name>
    <dbReference type="NCBI Taxonomy" id="2173175"/>
    <lineage>
        <taxon>Bacteria</taxon>
        <taxon>Pseudomonadati</taxon>
        <taxon>Bacteroidota</taxon>
        <taxon>Sphingobacteriia</taxon>
        <taxon>Sphingobacteriales</taxon>
        <taxon>Sphingobacteriaceae</taxon>
        <taxon>Pararcticibacter</taxon>
    </lineage>
</organism>
<dbReference type="PANTHER" id="PTHR43085">
    <property type="entry name" value="HEXOKINASE FAMILY MEMBER"/>
    <property type="match status" value="1"/>
</dbReference>
<dbReference type="InterPro" id="IPR011611">
    <property type="entry name" value="PfkB_dom"/>
</dbReference>
<dbReference type="CDD" id="cd01167">
    <property type="entry name" value="bac_FRK"/>
    <property type="match status" value="1"/>
</dbReference>
<dbReference type="EMBL" id="QEAS01000015">
    <property type="protein sequence ID" value="PWG79308.1"/>
    <property type="molecule type" value="Genomic_DNA"/>
</dbReference>
<dbReference type="Pfam" id="PF00294">
    <property type="entry name" value="PfkB"/>
    <property type="match status" value="1"/>
</dbReference>
<gene>
    <name evidence="5" type="ORF">DDR33_17450</name>
</gene>
<dbReference type="InterPro" id="IPR029056">
    <property type="entry name" value="Ribokinase-like"/>
</dbReference>
<dbReference type="GO" id="GO:0016301">
    <property type="term" value="F:kinase activity"/>
    <property type="evidence" value="ECO:0007669"/>
    <property type="project" value="UniProtKB-KW"/>
</dbReference>
<evidence type="ECO:0000256" key="2">
    <source>
        <dbReference type="ARBA" id="ARBA00022679"/>
    </source>
</evidence>
<dbReference type="PANTHER" id="PTHR43085:SF57">
    <property type="entry name" value="CARBOHYDRATE KINASE PFKB DOMAIN-CONTAINING PROTEIN"/>
    <property type="match status" value="1"/>
</dbReference>
<dbReference type="InterPro" id="IPR050306">
    <property type="entry name" value="PfkB_Carbo_kinase"/>
</dbReference>
<evidence type="ECO:0000259" key="4">
    <source>
        <dbReference type="Pfam" id="PF00294"/>
    </source>
</evidence>
<evidence type="ECO:0000256" key="3">
    <source>
        <dbReference type="ARBA" id="ARBA00022777"/>
    </source>
</evidence>
<dbReference type="SUPFAM" id="SSF53613">
    <property type="entry name" value="Ribokinase-like"/>
    <property type="match status" value="1"/>
</dbReference>
<dbReference type="Proteomes" id="UP000245647">
    <property type="component" value="Unassembled WGS sequence"/>
</dbReference>